<accession>A0A0E2HFK0</accession>
<evidence type="ECO:0000313" key="2">
    <source>
        <dbReference type="Proteomes" id="UP000013085"/>
    </source>
</evidence>
<proteinExistence type="predicted"/>
<sequence length="106" mass="12266">MENLKTVSALVKNILEHDHKARNTDNHLYLMVLEHYSGLRGIDIHAMTVPVFLKELDRRSFPGFETVRRSRQKVQATYPDLAPSEAVGKRRAKNEVVYREFAESEV</sequence>
<reference evidence="1 2" key="1">
    <citation type="submission" date="2013-01" db="EMBL/GenBank/DDBJ databases">
        <title>The Genome Sequence of Clostridium clostridioforme 90A8.</title>
        <authorList>
            <consortium name="The Broad Institute Genome Sequencing Platform"/>
            <person name="Earl A."/>
            <person name="Ward D."/>
            <person name="Feldgarden M."/>
            <person name="Gevers D."/>
            <person name="Courvalin P."/>
            <person name="Lambert T."/>
            <person name="Walker B."/>
            <person name="Young S.K."/>
            <person name="Zeng Q."/>
            <person name="Gargeya S."/>
            <person name="Fitzgerald M."/>
            <person name="Haas B."/>
            <person name="Abouelleil A."/>
            <person name="Alvarado L."/>
            <person name="Arachchi H.M."/>
            <person name="Berlin A.M."/>
            <person name="Chapman S.B."/>
            <person name="Dewar J."/>
            <person name="Goldberg J."/>
            <person name="Griggs A."/>
            <person name="Gujja S."/>
            <person name="Hansen M."/>
            <person name="Howarth C."/>
            <person name="Imamovic A."/>
            <person name="Larimer J."/>
            <person name="McCowan C."/>
            <person name="Murphy C."/>
            <person name="Neiman D."/>
            <person name="Pearson M."/>
            <person name="Priest M."/>
            <person name="Roberts A."/>
            <person name="Saif S."/>
            <person name="Shea T."/>
            <person name="Sisk P."/>
            <person name="Sykes S."/>
            <person name="Wortman J."/>
            <person name="Nusbaum C."/>
            <person name="Birren B."/>
        </authorList>
    </citation>
    <scope>NUCLEOTIDE SEQUENCE [LARGE SCALE GENOMIC DNA]</scope>
    <source>
        <strain evidence="1 2">90A8</strain>
    </source>
</reference>
<dbReference type="EMBL" id="AGYR01000005">
    <property type="protein sequence ID" value="ENZ19145.1"/>
    <property type="molecule type" value="Genomic_DNA"/>
</dbReference>
<dbReference type="HOGENOM" id="CLU_161923_1_0_9"/>
<protein>
    <submittedName>
        <fullName evidence="1">Uncharacterized protein</fullName>
    </submittedName>
</protein>
<dbReference type="PATRIC" id="fig|999408.3.peg.565"/>
<gene>
    <name evidence="1" type="ORF">HMPREF1090_00528</name>
</gene>
<dbReference type="Proteomes" id="UP000013085">
    <property type="component" value="Unassembled WGS sequence"/>
</dbReference>
<dbReference type="GeneID" id="86056499"/>
<organism evidence="1 2">
    <name type="scientific">[Clostridium] clostridioforme 90A8</name>
    <dbReference type="NCBI Taxonomy" id="999408"/>
    <lineage>
        <taxon>Bacteria</taxon>
        <taxon>Bacillati</taxon>
        <taxon>Bacillota</taxon>
        <taxon>Clostridia</taxon>
        <taxon>Lachnospirales</taxon>
        <taxon>Lachnospiraceae</taxon>
        <taxon>Enterocloster</taxon>
    </lineage>
</organism>
<evidence type="ECO:0000313" key="1">
    <source>
        <dbReference type="EMBL" id="ENZ19145.1"/>
    </source>
</evidence>
<comment type="caution">
    <text evidence="1">The sequence shown here is derived from an EMBL/GenBank/DDBJ whole genome shotgun (WGS) entry which is preliminary data.</text>
</comment>
<dbReference type="RefSeq" id="WP_002304332.1">
    <property type="nucleotide sequence ID" value="NZ_KB850987.1"/>
</dbReference>
<name>A0A0E2HFK0_9FIRM</name>
<dbReference type="AlphaFoldDB" id="A0A0E2HFK0"/>